<feature type="repeat" description="TPR" evidence="3">
    <location>
        <begin position="186"/>
        <end position="219"/>
    </location>
</feature>
<dbReference type="Proteomes" id="UP000184693">
    <property type="component" value="Unassembled WGS sequence"/>
</dbReference>
<dbReference type="OrthoDB" id="9814129at2"/>
<dbReference type="InterPro" id="IPR051685">
    <property type="entry name" value="Ycf3/AcsC/BcsC/TPR_MFPF"/>
</dbReference>
<dbReference type="SMART" id="SM00028">
    <property type="entry name" value="TPR"/>
    <property type="match status" value="10"/>
</dbReference>
<evidence type="ECO:0000313" key="4">
    <source>
        <dbReference type="EMBL" id="SIO48575.1"/>
    </source>
</evidence>
<protein>
    <submittedName>
        <fullName evidence="4">Tfp pilus assembly protein PilF</fullName>
    </submittedName>
</protein>
<dbReference type="SUPFAM" id="SSF53756">
    <property type="entry name" value="UDP-Glycosyltransferase/glycogen phosphorylase"/>
    <property type="match status" value="1"/>
</dbReference>
<evidence type="ECO:0000256" key="2">
    <source>
        <dbReference type="ARBA" id="ARBA00022803"/>
    </source>
</evidence>
<gene>
    <name evidence="4" type="ORF">SAMN05444168_5236</name>
</gene>
<reference evidence="4 5" key="1">
    <citation type="submission" date="2016-11" db="EMBL/GenBank/DDBJ databases">
        <authorList>
            <person name="Jaros S."/>
            <person name="Januszkiewicz K."/>
            <person name="Wedrychowicz H."/>
        </authorList>
    </citation>
    <scope>NUCLEOTIDE SEQUENCE [LARGE SCALE GENOMIC DNA]</scope>
    <source>
        <strain evidence="4 5">GAS86</strain>
    </source>
</reference>
<dbReference type="RefSeq" id="WP_074267237.1">
    <property type="nucleotide sequence ID" value="NZ_FSRM01000002.1"/>
</dbReference>
<evidence type="ECO:0000256" key="1">
    <source>
        <dbReference type="ARBA" id="ARBA00022737"/>
    </source>
</evidence>
<dbReference type="Pfam" id="PF13432">
    <property type="entry name" value="TPR_16"/>
    <property type="match status" value="3"/>
</dbReference>
<keyword evidence="2 3" id="KW-0802">TPR repeat</keyword>
<organism evidence="4 5">
    <name type="scientific">Paraburkholderia phenazinium</name>
    <dbReference type="NCBI Taxonomy" id="60549"/>
    <lineage>
        <taxon>Bacteria</taxon>
        <taxon>Pseudomonadati</taxon>
        <taxon>Pseudomonadota</taxon>
        <taxon>Betaproteobacteria</taxon>
        <taxon>Burkholderiales</taxon>
        <taxon>Burkholderiaceae</taxon>
        <taxon>Paraburkholderia</taxon>
    </lineage>
</organism>
<dbReference type="Pfam" id="PF13424">
    <property type="entry name" value="TPR_12"/>
    <property type="match status" value="1"/>
</dbReference>
<keyword evidence="1" id="KW-0677">Repeat</keyword>
<dbReference type="SUPFAM" id="SSF48452">
    <property type="entry name" value="TPR-like"/>
    <property type="match status" value="2"/>
</dbReference>
<evidence type="ECO:0000313" key="5">
    <source>
        <dbReference type="Proteomes" id="UP000184693"/>
    </source>
</evidence>
<proteinExistence type="predicted"/>
<dbReference type="Gene3D" id="1.25.40.10">
    <property type="entry name" value="Tetratricopeptide repeat domain"/>
    <property type="match status" value="6"/>
</dbReference>
<feature type="repeat" description="TPR" evidence="3">
    <location>
        <begin position="254"/>
        <end position="287"/>
    </location>
</feature>
<name>A0A1N6JW76_9BURK</name>
<dbReference type="InterPro" id="IPR019734">
    <property type="entry name" value="TPR_rpt"/>
</dbReference>
<dbReference type="EMBL" id="FSRM01000002">
    <property type="protein sequence ID" value="SIO48575.1"/>
    <property type="molecule type" value="Genomic_DNA"/>
</dbReference>
<dbReference type="Gene3D" id="3.40.50.2000">
    <property type="entry name" value="Glycogen Phosphorylase B"/>
    <property type="match status" value="1"/>
</dbReference>
<dbReference type="PROSITE" id="PS50293">
    <property type="entry name" value="TPR_REGION"/>
    <property type="match status" value="3"/>
</dbReference>
<dbReference type="Pfam" id="PF13414">
    <property type="entry name" value="TPR_11"/>
    <property type="match status" value="1"/>
</dbReference>
<feature type="repeat" description="TPR" evidence="3">
    <location>
        <begin position="288"/>
        <end position="321"/>
    </location>
</feature>
<dbReference type="PROSITE" id="PS50005">
    <property type="entry name" value="TPR"/>
    <property type="match status" value="6"/>
</dbReference>
<dbReference type="PANTHER" id="PTHR44943:SF8">
    <property type="entry name" value="TPR REPEAT-CONTAINING PROTEIN MJ0263"/>
    <property type="match status" value="1"/>
</dbReference>
<dbReference type="Pfam" id="PF01075">
    <property type="entry name" value="Glyco_transf_9"/>
    <property type="match status" value="1"/>
</dbReference>
<feature type="repeat" description="TPR" evidence="3">
    <location>
        <begin position="356"/>
        <end position="389"/>
    </location>
</feature>
<dbReference type="InterPro" id="IPR011990">
    <property type="entry name" value="TPR-like_helical_dom_sf"/>
</dbReference>
<dbReference type="InterPro" id="IPR002201">
    <property type="entry name" value="Glyco_trans_9"/>
</dbReference>
<feature type="repeat" description="TPR" evidence="3">
    <location>
        <begin position="322"/>
        <end position="355"/>
    </location>
</feature>
<sequence>MPLAPKPALPVTDRIQQAISRYSERKFSEALSIVQPALDSTVTVPPGLRAEALNIAAACSLGLNRLADAETYWRQCIDLQPDFAAAYDSLGTLLMSLKRPAEAVAIYKELQKIRPGVAEVHHNLGAALHDLRYLLEAETAYRQAIAIRPGYAQAHFNLALALHELRRLHDAETAYRFAVAARPDFVEAHHNLGNVLKEQGRLSEAEVAYGQALRLKPDNPAALNSLGGVLLGLNRLREAELAFRLASTIQPDYSEAHANLGAVMLQLKRLPEAEAAFRQAIASNPDYAEVYHNLGNVLYALNRLAEAEEAYTQALRCRPGIVEAHHNLGCVLGALERLPEAVAHFQQAAALRPGYAEAHYNLGSTLKRLNRLPEAETAFRQALALRPNYSDARFYLGTLLLGTGQYAQGWELYESRYEHPGFAHHNSRVLLRCPQWLGDDLAGKSLLVWQEDGLGDMIQFGRYLALLKAREAATIAFACAPALRRLMATVDGVDEVVDHETALAQSARFDCWTSLLSSPWHLRTTLETIPPPLHLVPEPSIVERWRSRLATLPRGRKVGLVWKGNPQHHNDAHRSLPSLATLTSLWSLPDVSFVSLQKGQGEGEAQCPPADQPLLHLGSEVGDLADSAAIISQLDLVVCVDTAIAHLAGSLGTPCWILLPTTGVDWRWMQERADSPWYPDMVRLFRRAEGESWLATVERVRQAYIEQFVSPVQQG</sequence>
<accession>A0A1N6JW76</accession>
<dbReference type="PANTHER" id="PTHR44943">
    <property type="entry name" value="CELLULOSE SYNTHASE OPERON PROTEIN C"/>
    <property type="match status" value="1"/>
</dbReference>
<feature type="repeat" description="TPR" evidence="3">
    <location>
        <begin position="118"/>
        <end position="151"/>
    </location>
</feature>
<dbReference type="GO" id="GO:0016757">
    <property type="term" value="F:glycosyltransferase activity"/>
    <property type="evidence" value="ECO:0007669"/>
    <property type="project" value="InterPro"/>
</dbReference>
<dbReference type="AlphaFoldDB" id="A0A1N6JW76"/>
<evidence type="ECO:0000256" key="3">
    <source>
        <dbReference type="PROSITE-ProRule" id="PRU00339"/>
    </source>
</evidence>